<dbReference type="InterPro" id="IPR052189">
    <property type="entry name" value="L-asp_N-monooxygenase_NS-form"/>
</dbReference>
<evidence type="ECO:0000313" key="3">
    <source>
        <dbReference type="Proteomes" id="UP001058458"/>
    </source>
</evidence>
<evidence type="ECO:0000259" key="1">
    <source>
        <dbReference type="Pfam" id="PF13454"/>
    </source>
</evidence>
<dbReference type="InterPro" id="IPR038732">
    <property type="entry name" value="HpyO/CreE_NAD-binding"/>
</dbReference>
<dbReference type="AlphaFoldDB" id="A0AB38R5W4"/>
<feature type="domain" description="FAD-dependent urate hydroxylase HpyO/Asp monooxygenase CreE-like FAD/NAD(P)-binding" evidence="1">
    <location>
        <begin position="8"/>
        <end position="187"/>
    </location>
</feature>
<gene>
    <name evidence="2" type="ORF">IMI45_19935</name>
</gene>
<dbReference type="Pfam" id="PF13454">
    <property type="entry name" value="NAD_binding_9"/>
    <property type="match status" value="1"/>
</dbReference>
<reference evidence="2" key="1">
    <citation type="submission" date="2020-10" db="EMBL/GenBank/DDBJ databases">
        <authorList>
            <person name="Delgado J.A."/>
            <person name="Gonzalez J.M."/>
        </authorList>
    </citation>
    <scope>NUCLEOTIDE SEQUENCE</scope>
    <source>
        <strain evidence="2">23.6</strain>
        <plasmid evidence="2">unnamed1</plasmid>
    </source>
</reference>
<organism evidence="2 3">
    <name type="scientific">Parageobacillus thermoglucosidasius</name>
    <name type="common">Geobacillus thermoglucosidasius</name>
    <dbReference type="NCBI Taxonomy" id="1426"/>
    <lineage>
        <taxon>Bacteria</taxon>
        <taxon>Bacillati</taxon>
        <taxon>Bacillota</taxon>
        <taxon>Bacilli</taxon>
        <taxon>Bacillales</taxon>
        <taxon>Anoxybacillaceae</taxon>
        <taxon>Parageobacillus</taxon>
    </lineage>
</organism>
<sequence length="647" mass="72930">MPNLSVGIIGMGPRGLSLLERLIANINSLSIRQEIIIHVIDSNSIGPGKVWRTDQSKHLLANTVASQVTVFTDESVDCEGPIVPGPSLYDWAKYLAYIGFDEQYDEEIIKEAQELQPDSYPTRAFYGHYLRWVYKRLIENLPSNIKVYSHVTTAIGLDDLPIGKQIIYLKDEPKYLIVDAVALSLGHIEVALTDKEKELQNFANNLGLYYIPPSNPSDICLDDIEPGEPVILRGLGLNFFDYMALFTTGRGGKFVRKEGKLKYIPSGKEPRLYAGSRRGIPYHARGENEKGAFGRHQPLFLTNSTIKHFHEKVERGEKINFKEEVWPLITKEVKSVYYAALISSSDCFCKSRNFLAEYINVSNEDEEKNLLNKFGISSDKWWDWDKIAYPYKDQKFFNKRDFDKWLINYLYNDFFNAKGGNVSNPLKAALDALRDLRNEIRLIVDYGGLNAKSHKDDLDGWYTPLNAFLSIGPPASRIEEMIALLEAGVLEIFGPNMTVECDSKNRCFKAYSPLFENNIVEAKYLIEARLPSTNINRTTNPLLRYLLETGQCSSFVISGTDGSRYDTGGLAVTNSPSRIINSKGFPHPRRFAIGVPTEGVHWVTFAGIRPGVNSVTLSETDAIAREILRLTEDSNDGLLSISEEVLC</sequence>
<protein>
    <submittedName>
        <fullName evidence="2">FAD/NAD(P)-binding protein</fullName>
    </submittedName>
</protein>
<dbReference type="RefSeq" id="WP_248295916.1">
    <property type="nucleotide sequence ID" value="NZ_CP063415.1"/>
</dbReference>
<evidence type="ECO:0000313" key="2">
    <source>
        <dbReference type="EMBL" id="UOE78294.1"/>
    </source>
</evidence>
<name>A0AB38R5W4_PARTM</name>
<geneLocation type="plasmid" evidence="2 3">
    <name>unnamed1</name>
</geneLocation>
<dbReference type="Proteomes" id="UP001058458">
    <property type="component" value="Plasmid unnamed1"/>
</dbReference>
<dbReference type="PANTHER" id="PTHR40254:SF1">
    <property type="entry name" value="BLR0577 PROTEIN"/>
    <property type="match status" value="1"/>
</dbReference>
<dbReference type="PANTHER" id="PTHR40254">
    <property type="entry name" value="BLR0577 PROTEIN"/>
    <property type="match status" value="1"/>
</dbReference>
<keyword evidence="2" id="KW-0614">Plasmid</keyword>
<dbReference type="EMBL" id="CP063415">
    <property type="protein sequence ID" value="UOE78294.1"/>
    <property type="molecule type" value="Genomic_DNA"/>
</dbReference>
<accession>A0AB38R5W4</accession>
<proteinExistence type="predicted"/>